<reference evidence="1 2" key="1">
    <citation type="journal article" date="2006" name="Science">
        <title>The genome of black cottonwood, Populus trichocarpa (Torr. &amp; Gray).</title>
        <authorList>
            <person name="Tuskan G.A."/>
            <person name="Difazio S."/>
            <person name="Jansson S."/>
            <person name="Bohlmann J."/>
            <person name="Grigoriev I."/>
            <person name="Hellsten U."/>
            <person name="Putnam N."/>
            <person name="Ralph S."/>
            <person name="Rombauts S."/>
            <person name="Salamov A."/>
            <person name="Schein J."/>
            <person name="Sterck L."/>
            <person name="Aerts A."/>
            <person name="Bhalerao R.R."/>
            <person name="Bhalerao R.P."/>
            <person name="Blaudez D."/>
            <person name="Boerjan W."/>
            <person name="Brun A."/>
            <person name="Brunner A."/>
            <person name="Busov V."/>
            <person name="Campbell M."/>
            <person name="Carlson J."/>
            <person name="Chalot M."/>
            <person name="Chapman J."/>
            <person name="Chen G.L."/>
            <person name="Cooper D."/>
            <person name="Coutinho P.M."/>
            <person name="Couturier J."/>
            <person name="Covert S."/>
            <person name="Cronk Q."/>
            <person name="Cunningham R."/>
            <person name="Davis J."/>
            <person name="Degroeve S."/>
            <person name="Dejardin A."/>
            <person name="Depamphilis C."/>
            <person name="Detter J."/>
            <person name="Dirks B."/>
            <person name="Dubchak I."/>
            <person name="Duplessis S."/>
            <person name="Ehlting J."/>
            <person name="Ellis B."/>
            <person name="Gendler K."/>
            <person name="Goodstein D."/>
            <person name="Gribskov M."/>
            <person name="Grimwood J."/>
            <person name="Groover A."/>
            <person name="Gunter L."/>
            <person name="Hamberger B."/>
            <person name="Heinze B."/>
            <person name="Helariutta Y."/>
            <person name="Henrissat B."/>
            <person name="Holligan D."/>
            <person name="Holt R."/>
            <person name="Huang W."/>
            <person name="Islam-Faridi N."/>
            <person name="Jones S."/>
            <person name="Jones-Rhoades M."/>
            <person name="Jorgensen R."/>
            <person name="Joshi C."/>
            <person name="Kangasjarvi J."/>
            <person name="Karlsson J."/>
            <person name="Kelleher C."/>
            <person name="Kirkpatrick R."/>
            <person name="Kirst M."/>
            <person name="Kohler A."/>
            <person name="Kalluri U."/>
            <person name="Larimer F."/>
            <person name="Leebens-Mack J."/>
            <person name="Leple J.C."/>
            <person name="Locascio P."/>
            <person name="Lou Y."/>
            <person name="Lucas S."/>
            <person name="Martin F."/>
            <person name="Montanini B."/>
            <person name="Napoli C."/>
            <person name="Nelson D.R."/>
            <person name="Nelson C."/>
            <person name="Nieminen K."/>
            <person name="Nilsson O."/>
            <person name="Pereda V."/>
            <person name="Peter G."/>
            <person name="Philippe R."/>
            <person name="Pilate G."/>
            <person name="Poliakov A."/>
            <person name="Razumovskaya J."/>
            <person name="Richardson P."/>
            <person name="Rinaldi C."/>
            <person name="Ritland K."/>
            <person name="Rouze P."/>
            <person name="Ryaboy D."/>
            <person name="Schmutz J."/>
            <person name="Schrader J."/>
            <person name="Segerman B."/>
            <person name="Shin H."/>
            <person name="Siddiqui A."/>
            <person name="Sterky F."/>
            <person name="Terry A."/>
            <person name="Tsai C.J."/>
            <person name="Uberbacher E."/>
            <person name="Unneberg P."/>
            <person name="Vahala J."/>
            <person name="Wall K."/>
            <person name="Wessler S."/>
            <person name="Yang G."/>
            <person name="Yin T."/>
            <person name="Douglas C."/>
            <person name="Marra M."/>
            <person name="Sandberg G."/>
            <person name="Van de Peer Y."/>
            <person name="Rokhsar D."/>
        </authorList>
    </citation>
    <scope>NUCLEOTIDE SEQUENCE [LARGE SCALE GENOMIC DNA]</scope>
    <source>
        <strain evidence="2">cv. Nisqually</strain>
    </source>
</reference>
<keyword evidence="2" id="KW-1185">Reference proteome</keyword>
<dbReference type="Proteomes" id="UP000006729">
    <property type="component" value="Chromosome 3"/>
</dbReference>
<gene>
    <name evidence="1" type="ORF">POPTR_003G105450v4</name>
</gene>
<proteinExistence type="predicted"/>
<comment type="caution">
    <text evidence="1">The sequence shown here is derived from an EMBL/GenBank/DDBJ whole genome shotgun (WGS) entry which is preliminary data.</text>
</comment>
<protein>
    <submittedName>
        <fullName evidence="1">Uncharacterized protein</fullName>
    </submittedName>
</protein>
<sequence>MLVRFPRILQDKEDPSCDADLFMGSSYDSLKNTLTPCAPFCNVGASLPSLSHLVSSSTIAADNYYARLLGSFDPKLHHNYLRAVNFARRMLGNRRKRDQILLQKSTILGGLKSKHFLLILTEAS</sequence>
<name>A0ACC0T8Y9_POPTR</name>
<evidence type="ECO:0000313" key="2">
    <source>
        <dbReference type="Proteomes" id="UP000006729"/>
    </source>
</evidence>
<dbReference type="EMBL" id="CM009292">
    <property type="protein sequence ID" value="KAI9397955.1"/>
    <property type="molecule type" value="Genomic_DNA"/>
</dbReference>
<accession>A0ACC0T8Y9</accession>
<evidence type="ECO:0000313" key="1">
    <source>
        <dbReference type="EMBL" id="KAI9397955.1"/>
    </source>
</evidence>
<organism evidence="1 2">
    <name type="scientific">Populus trichocarpa</name>
    <name type="common">Western balsam poplar</name>
    <name type="synonym">Populus balsamifera subsp. trichocarpa</name>
    <dbReference type="NCBI Taxonomy" id="3694"/>
    <lineage>
        <taxon>Eukaryota</taxon>
        <taxon>Viridiplantae</taxon>
        <taxon>Streptophyta</taxon>
        <taxon>Embryophyta</taxon>
        <taxon>Tracheophyta</taxon>
        <taxon>Spermatophyta</taxon>
        <taxon>Magnoliopsida</taxon>
        <taxon>eudicotyledons</taxon>
        <taxon>Gunneridae</taxon>
        <taxon>Pentapetalae</taxon>
        <taxon>rosids</taxon>
        <taxon>fabids</taxon>
        <taxon>Malpighiales</taxon>
        <taxon>Salicaceae</taxon>
        <taxon>Saliceae</taxon>
        <taxon>Populus</taxon>
    </lineage>
</organism>